<dbReference type="InterPro" id="IPR050352">
    <property type="entry name" value="ABCG_transporters"/>
</dbReference>
<dbReference type="SMART" id="SM00382">
    <property type="entry name" value="AAA"/>
    <property type="match status" value="1"/>
</dbReference>
<comment type="similarity">
    <text evidence="2">Belongs to the ABC transporter superfamily. ABCG family. Eye pigment precursor importer (TC 3.A.1.204) subfamily.</text>
</comment>
<dbReference type="Pfam" id="PF01061">
    <property type="entry name" value="ABC2_membrane"/>
    <property type="match status" value="1"/>
</dbReference>
<evidence type="ECO:0000313" key="15">
    <source>
        <dbReference type="Proteomes" id="UP000663824"/>
    </source>
</evidence>
<evidence type="ECO:0000256" key="1">
    <source>
        <dbReference type="ARBA" id="ARBA00004141"/>
    </source>
</evidence>
<proteinExistence type="inferred from homology"/>
<evidence type="ECO:0000256" key="5">
    <source>
        <dbReference type="ARBA" id="ARBA00022741"/>
    </source>
</evidence>
<dbReference type="EMBL" id="CAJOBJ010004201">
    <property type="protein sequence ID" value="CAF3992511.1"/>
    <property type="molecule type" value="Genomic_DNA"/>
</dbReference>
<evidence type="ECO:0000256" key="7">
    <source>
        <dbReference type="ARBA" id="ARBA00022989"/>
    </source>
</evidence>
<dbReference type="Pfam" id="PF19055">
    <property type="entry name" value="ABC2_membrane_7"/>
    <property type="match status" value="1"/>
</dbReference>
<evidence type="ECO:0000256" key="10">
    <source>
        <dbReference type="SAM" id="Phobius"/>
    </source>
</evidence>
<comment type="caution">
    <text evidence="12">The sequence shown here is derived from an EMBL/GenBank/DDBJ whole genome shotgun (WGS) entry which is preliminary data.</text>
</comment>
<dbReference type="GO" id="GO:0015562">
    <property type="term" value="F:efflux transmembrane transporter activity"/>
    <property type="evidence" value="ECO:0007669"/>
    <property type="project" value="UniProtKB-ARBA"/>
</dbReference>
<reference evidence="12" key="1">
    <citation type="submission" date="2021-02" db="EMBL/GenBank/DDBJ databases">
        <authorList>
            <person name="Nowell W R."/>
        </authorList>
    </citation>
    <scope>NUCLEOTIDE SEQUENCE</scope>
</reference>
<accession>A0A817AGZ4</accession>
<dbReference type="GO" id="GO:0140359">
    <property type="term" value="F:ABC-type transporter activity"/>
    <property type="evidence" value="ECO:0007669"/>
    <property type="project" value="InterPro"/>
</dbReference>
<dbReference type="Proteomes" id="UP000663824">
    <property type="component" value="Unassembled WGS sequence"/>
</dbReference>
<feature type="region of interest" description="Disordered" evidence="9">
    <location>
        <begin position="751"/>
        <end position="782"/>
    </location>
</feature>
<dbReference type="EMBL" id="CAJOBI010000574">
    <property type="protein sequence ID" value="CAF3832195.1"/>
    <property type="molecule type" value="Genomic_DNA"/>
</dbReference>
<name>A0A817AGZ4_9BILA</name>
<dbReference type="Gene3D" id="3.40.50.300">
    <property type="entry name" value="P-loop containing nucleotide triphosphate hydrolases"/>
    <property type="match status" value="1"/>
</dbReference>
<dbReference type="PROSITE" id="PS50893">
    <property type="entry name" value="ABC_TRANSPORTER_2"/>
    <property type="match status" value="1"/>
</dbReference>
<evidence type="ECO:0000256" key="6">
    <source>
        <dbReference type="ARBA" id="ARBA00022840"/>
    </source>
</evidence>
<dbReference type="Pfam" id="PF00005">
    <property type="entry name" value="ABC_tran"/>
    <property type="match status" value="1"/>
</dbReference>
<dbReference type="InterPro" id="IPR043926">
    <property type="entry name" value="ABCG_dom"/>
</dbReference>
<dbReference type="FunFam" id="3.40.50.300:FF:000622">
    <property type="entry name" value="ATP-binding cassette sub-family G member 2"/>
    <property type="match status" value="1"/>
</dbReference>
<keyword evidence="7 10" id="KW-1133">Transmembrane helix</keyword>
<feature type="transmembrane region" description="Helical" evidence="10">
    <location>
        <begin position="413"/>
        <end position="435"/>
    </location>
</feature>
<organism evidence="12 15">
    <name type="scientific">Rotaria magnacalcarata</name>
    <dbReference type="NCBI Taxonomy" id="392030"/>
    <lineage>
        <taxon>Eukaryota</taxon>
        <taxon>Metazoa</taxon>
        <taxon>Spiralia</taxon>
        <taxon>Gnathifera</taxon>
        <taxon>Rotifera</taxon>
        <taxon>Eurotatoria</taxon>
        <taxon>Bdelloidea</taxon>
        <taxon>Philodinida</taxon>
        <taxon>Philodinidae</taxon>
        <taxon>Rotaria</taxon>
    </lineage>
</organism>
<dbReference type="InterPro" id="IPR013525">
    <property type="entry name" value="ABC2_TM"/>
</dbReference>
<keyword evidence="6" id="KW-0067">ATP-binding</keyword>
<evidence type="ECO:0000313" key="13">
    <source>
        <dbReference type="EMBL" id="CAF3832195.1"/>
    </source>
</evidence>
<evidence type="ECO:0000313" key="14">
    <source>
        <dbReference type="EMBL" id="CAF3992511.1"/>
    </source>
</evidence>
<dbReference type="PANTHER" id="PTHR48041:SF116">
    <property type="entry name" value="PROTEIN BROWN"/>
    <property type="match status" value="1"/>
</dbReference>
<evidence type="ECO:0000256" key="9">
    <source>
        <dbReference type="SAM" id="MobiDB-lite"/>
    </source>
</evidence>
<gene>
    <name evidence="14" type="ORF">GIL414_LOCUS11291</name>
    <name evidence="12" type="ORF">MBJ925_LOCUS38763</name>
    <name evidence="13" type="ORF">SMN809_LOCUS2933</name>
</gene>
<dbReference type="GO" id="GO:0008514">
    <property type="term" value="F:organic anion transmembrane transporter activity"/>
    <property type="evidence" value="ECO:0007669"/>
    <property type="project" value="UniProtKB-ARBA"/>
</dbReference>
<feature type="domain" description="ABC transporter" evidence="11">
    <location>
        <begin position="28"/>
        <end position="279"/>
    </location>
</feature>
<dbReference type="PANTHER" id="PTHR48041">
    <property type="entry name" value="ABC TRANSPORTER G FAMILY MEMBER 28"/>
    <property type="match status" value="1"/>
</dbReference>
<comment type="subcellular location">
    <subcellularLocation>
        <location evidence="1">Membrane</location>
        <topology evidence="1">Multi-pass membrane protein</topology>
    </subcellularLocation>
</comment>
<evidence type="ECO:0000313" key="12">
    <source>
        <dbReference type="EMBL" id="CAF2262846.1"/>
    </source>
</evidence>
<dbReference type="SUPFAM" id="SSF52540">
    <property type="entry name" value="P-loop containing nucleoside triphosphate hydrolases"/>
    <property type="match status" value="1"/>
</dbReference>
<dbReference type="GO" id="GO:0005524">
    <property type="term" value="F:ATP binding"/>
    <property type="evidence" value="ECO:0007669"/>
    <property type="project" value="UniProtKB-KW"/>
</dbReference>
<dbReference type="InterPro" id="IPR003593">
    <property type="entry name" value="AAA+_ATPase"/>
</dbReference>
<dbReference type="AlphaFoldDB" id="A0A817AGZ4"/>
<dbReference type="InterPro" id="IPR003439">
    <property type="entry name" value="ABC_transporter-like_ATP-bd"/>
</dbReference>
<dbReference type="Proteomes" id="UP000676336">
    <property type="component" value="Unassembled WGS sequence"/>
</dbReference>
<evidence type="ECO:0000256" key="4">
    <source>
        <dbReference type="ARBA" id="ARBA00022692"/>
    </source>
</evidence>
<feature type="transmembrane region" description="Helical" evidence="10">
    <location>
        <begin position="489"/>
        <end position="512"/>
    </location>
</feature>
<dbReference type="GO" id="GO:0016887">
    <property type="term" value="F:ATP hydrolysis activity"/>
    <property type="evidence" value="ECO:0007669"/>
    <property type="project" value="InterPro"/>
</dbReference>
<feature type="compositionally biased region" description="Polar residues" evidence="9">
    <location>
        <begin position="751"/>
        <end position="767"/>
    </location>
</feature>
<dbReference type="CDD" id="cd03213">
    <property type="entry name" value="ABCG_EPDR"/>
    <property type="match status" value="1"/>
</dbReference>
<evidence type="ECO:0000256" key="2">
    <source>
        <dbReference type="ARBA" id="ARBA00005814"/>
    </source>
</evidence>
<feature type="transmembrane region" description="Helical" evidence="10">
    <location>
        <begin position="378"/>
        <end position="401"/>
    </location>
</feature>
<feature type="transmembrane region" description="Helical" evidence="10">
    <location>
        <begin position="519"/>
        <end position="543"/>
    </location>
</feature>
<dbReference type="GO" id="GO:0016324">
    <property type="term" value="C:apical plasma membrane"/>
    <property type="evidence" value="ECO:0007669"/>
    <property type="project" value="UniProtKB-ARBA"/>
</dbReference>
<sequence length="795" mass="89791">MATNGHSTLQKLVSNDVSTLENPQSSTISFHSINYTIGTQKSSYSLPFMKMQHKQILYDINGVFKSGMNAILGPTGSGKSSLLDILADRKDRNGLEGEVLLDGQPQMPEYKYCVGYVVQDNILSETLTVRENIRFSANLRLSKTISRKTKATIVEHVIEQLGLEGCADSRVGTESVRGISGGERKRTSIGMELVLSPSVLFLDEPTTGLDSSTAHAVLESLHRLSRRGHTIIFSIHQPRYSIFKLFDTIFLVAAGRCVYHGPANSVLPYFSSIGYECEQHDNPADFLLDVTHADTSKNKVNNHELNKKNEENAHRLHDLYIASNVYTLMQQEIKAARNRIVTTATSAVNYHQPSTKSRFSEILYVAQRTLRNVYRNPALITMQTFVPTFLAVLIGLIYLKVDNSESVGVPNRMGAIFFIVVNQVMSNLSAIELFIKERALFIHENASGYYHVSTYFIAKLICDLIPLRIIPSIIFSTIVYFMIGFQSSVAKFFIFYLAIFLTTTCGASICFLSSASVKVFGVANLLAAMSFVLMMIFGGFLVVVSSVGKYLSWIKWVSLFRYAINIITINEFEGLEICPRNNPNNCTMSGTYVINNDAHIQYNNDWDLWYNFVALTYENWFNKTQSGNVGAALFIIGYIGFYGFVIISFFVQQLKETQKQRADLPAYVLKTLWDIPNKNKLYEELADVERLKRIFHGYFSDHESHTETTNEELQTIVDKRAYACASKYREKLRRLHLSHVDYYTDTIPSLSRRTNDVQEQASQSMTPTQTISTKTSIDSSKQDDYDTHFFSVSVV</sequence>
<feature type="transmembrane region" description="Helical" evidence="10">
    <location>
        <begin position="456"/>
        <end position="483"/>
    </location>
</feature>
<dbReference type="InterPro" id="IPR027417">
    <property type="entry name" value="P-loop_NTPase"/>
</dbReference>
<evidence type="ECO:0000256" key="3">
    <source>
        <dbReference type="ARBA" id="ARBA00022448"/>
    </source>
</evidence>
<keyword evidence="8 10" id="KW-0472">Membrane</keyword>
<feature type="transmembrane region" description="Helical" evidence="10">
    <location>
        <begin position="629"/>
        <end position="651"/>
    </location>
</feature>
<keyword evidence="5" id="KW-0547">Nucleotide-binding</keyword>
<feature type="compositionally biased region" description="Low complexity" evidence="9">
    <location>
        <begin position="768"/>
        <end position="779"/>
    </location>
</feature>
<dbReference type="EMBL" id="CAJNRE010021768">
    <property type="protein sequence ID" value="CAF2262846.1"/>
    <property type="molecule type" value="Genomic_DNA"/>
</dbReference>
<keyword evidence="4 10" id="KW-0812">Transmembrane</keyword>
<keyword evidence="3" id="KW-0813">Transport</keyword>
<evidence type="ECO:0000256" key="8">
    <source>
        <dbReference type="ARBA" id="ARBA00023136"/>
    </source>
</evidence>
<protein>
    <recommendedName>
        <fullName evidence="11">ABC transporter domain-containing protein</fullName>
    </recommendedName>
</protein>
<evidence type="ECO:0000259" key="11">
    <source>
        <dbReference type="PROSITE" id="PS50893"/>
    </source>
</evidence>
<dbReference type="Proteomes" id="UP000681720">
    <property type="component" value="Unassembled WGS sequence"/>
</dbReference>